<dbReference type="InterPro" id="IPR038440">
    <property type="entry name" value="FimV_C_sf"/>
</dbReference>
<dbReference type="Proteomes" id="UP001054892">
    <property type="component" value="Unassembled WGS sequence"/>
</dbReference>
<dbReference type="InterPro" id="IPR020011">
    <property type="entry name" value="FimV_C"/>
</dbReference>
<dbReference type="KEGG" id="ptw:TUM18999_16210"/>
<name>A0A6J4E195_9PSED</name>
<feature type="domain" description="LysM" evidence="3">
    <location>
        <begin position="182"/>
        <end position="238"/>
    </location>
</feature>
<feature type="compositionally biased region" description="Low complexity" evidence="2">
    <location>
        <begin position="248"/>
        <end position="264"/>
    </location>
</feature>
<dbReference type="Gene3D" id="3.10.350.10">
    <property type="entry name" value="LysM domain"/>
    <property type="match status" value="1"/>
</dbReference>
<dbReference type="AlphaFoldDB" id="A0A6J4E195"/>
<dbReference type="Pfam" id="PF01476">
    <property type="entry name" value="LysM"/>
    <property type="match status" value="1"/>
</dbReference>
<feature type="compositionally biased region" description="Low complexity" evidence="2">
    <location>
        <begin position="384"/>
        <end position="418"/>
    </location>
</feature>
<dbReference type="InterPro" id="IPR057840">
    <property type="entry name" value="FimV_N"/>
</dbReference>
<protein>
    <recommendedName>
        <fullName evidence="3">LysM domain-containing protein</fullName>
    </recommendedName>
</protein>
<evidence type="ECO:0000259" key="3">
    <source>
        <dbReference type="PROSITE" id="PS51782"/>
    </source>
</evidence>
<gene>
    <name evidence="4" type="ORF">TUM18999_16210</name>
    <name evidence="5" type="ORF">TUM20286_12260</name>
</gene>
<dbReference type="SMART" id="SM00257">
    <property type="entry name" value="LysM"/>
    <property type="match status" value="1"/>
</dbReference>
<proteinExistence type="predicted"/>
<feature type="compositionally biased region" description="Polar residues" evidence="2">
    <location>
        <begin position="372"/>
        <end position="382"/>
    </location>
</feature>
<reference evidence="4 6" key="1">
    <citation type="submission" date="2020-05" db="EMBL/GenBank/DDBJ databases">
        <title>Characterization of novel class B3 metallo-beta-lactamase from novel Pseudomonas species.</title>
        <authorList>
            <person name="Yamada K."/>
            <person name="Aoki K."/>
            <person name="Ishii Y."/>
        </authorList>
    </citation>
    <scope>NUCLEOTIDE SEQUENCE [LARGE SCALE GENOMIC DNA]</scope>
    <source>
        <strain evidence="4 6">TUM18999</strain>
        <strain evidence="5 7">TUM20286</strain>
    </source>
</reference>
<dbReference type="PROSITE" id="PS51782">
    <property type="entry name" value="LYSM"/>
    <property type="match status" value="1"/>
</dbReference>
<dbReference type="NCBIfam" id="TIGR03505">
    <property type="entry name" value="FimV_core"/>
    <property type="match status" value="1"/>
</dbReference>
<dbReference type="CDD" id="cd00118">
    <property type="entry name" value="LysM"/>
    <property type="match status" value="1"/>
</dbReference>
<dbReference type="InterPro" id="IPR018392">
    <property type="entry name" value="LysM"/>
</dbReference>
<dbReference type="Pfam" id="PF25800">
    <property type="entry name" value="FimV_N"/>
    <property type="match status" value="1"/>
</dbReference>
<evidence type="ECO:0000313" key="4">
    <source>
        <dbReference type="EMBL" id="BCG23430.1"/>
    </source>
</evidence>
<sequence>MTGGGHMARVNRILVAFASGPILYSGLASAIGLGEITLHSALNQPLEAEIGLLDVGDLTDSDIKVSLASAEVFERSGVDRVLFLNDLRFSPMIRGSSGRIRVVSNKPVREPYLNFIVEVARPNGRLLREYTLLLDPPEFSAYNPVAAPLGAAAGQRDGSRGDAPGAARQPAPAAAPPATQGKRYTVVKGDSLWAIAQRQSAGSGMSTAQMMNGIHALNPSAFANGDPSRLSVGQSLLLPDAATLSASTSTAPAAAPGSDAQATSGSAPGPLSAPANPGQPAPLPQQIAEVQRRVDTELLNSENERLQLRQDIADLQLKLENLQRQMEQKDAQLARLQGALDTRGAEGAVEGANVPPAGAAVAPDAAVVGSPSQEPADSQPGVTPSEAPAPAASDTSASAPAPAADAAQSQAASPDAAPQVVVEAPAGQDTWSRALLALGGVLLLAVLALVLLRRRQGTRPEEAGPEREPEPRVRPAVVAVTAERPRIGAVPQPRVEPVVATAAAVAAAPAPAPAPRPQPQPVAPRASSDSLDGANIYIAYGRFSDAESALRAAIVQEPKRTDLRFRLLEVLGELRDRSGFAAEERSLLEMGVGPARIEQIKARYPGIDQNTSAEPMLADPEFVLADEAADQPPVALVVHRDDELTDEFQLNLDDLPLDADWDSLSPFKTEAPKAKAAGKAEPVQHHVDPAFRSNLQDMPEVFELDDLEQADRLELPDLPQAEELGELTFDFEDPLEADDDLDHLAARQENLMKLNLALAYIDQGDVESACSILNEVIDGGDEEQKQEARQLLAKIA</sequence>
<dbReference type="InterPro" id="IPR020012">
    <property type="entry name" value="LysM_FimV"/>
</dbReference>
<evidence type="ECO:0000313" key="7">
    <source>
        <dbReference type="Proteomes" id="UP001054892"/>
    </source>
</evidence>
<dbReference type="Gene3D" id="1.20.58.2200">
    <property type="match status" value="1"/>
</dbReference>
<dbReference type="NCBIfam" id="TIGR03504">
    <property type="entry name" value="FimV_Cterm"/>
    <property type="match status" value="1"/>
</dbReference>
<dbReference type="Proteomes" id="UP000509383">
    <property type="component" value="Chromosome"/>
</dbReference>
<organism evidence="4 6">
    <name type="scientific">Pseudomonas tohonis</name>
    <dbReference type="NCBI Taxonomy" id="2725477"/>
    <lineage>
        <taxon>Bacteria</taxon>
        <taxon>Pseudomonadati</taxon>
        <taxon>Pseudomonadota</taxon>
        <taxon>Gammaproteobacteria</taxon>
        <taxon>Pseudomonadales</taxon>
        <taxon>Pseudomonadaceae</taxon>
        <taxon>Pseudomonas</taxon>
    </lineage>
</organism>
<feature type="coiled-coil region" evidence="1">
    <location>
        <begin position="298"/>
        <end position="339"/>
    </location>
</feature>
<dbReference type="InterPro" id="IPR036779">
    <property type="entry name" value="LysM_dom_sf"/>
</dbReference>
<accession>A0A6J4E195</accession>
<evidence type="ECO:0000256" key="1">
    <source>
        <dbReference type="SAM" id="Coils"/>
    </source>
</evidence>
<dbReference type="EMBL" id="AP023189">
    <property type="protein sequence ID" value="BCG23430.1"/>
    <property type="molecule type" value="Genomic_DNA"/>
</dbReference>
<evidence type="ECO:0000313" key="6">
    <source>
        <dbReference type="Proteomes" id="UP000509383"/>
    </source>
</evidence>
<dbReference type="EMBL" id="BQKM01000002">
    <property type="protein sequence ID" value="GJN51474.1"/>
    <property type="molecule type" value="Genomic_DNA"/>
</dbReference>
<feature type="region of interest" description="Disordered" evidence="2">
    <location>
        <begin position="151"/>
        <end position="182"/>
    </location>
</feature>
<evidence type="ECO:0000256" key="2">
    <source>
        <dbReference type="SAM" id="MobiDB-lite"/>
    </source>
</evidence>
<evidence type="ECO:0000313" key="5">
    <source>
        <dbReference type="EMBL" id="GJN51474.1"/>
    </source>
</evidence>
<keyword evidence="7" id="KW-1185">Reference proteome</keyword>
<feature type="compositionally biased region" description="Low complexity" evidence="2">
    <location>
        <begin position="163"/>
        <end position="178"/>
    </location>
</feature>
<feature type="region of interest" description="Disordered" evidence="2">
    <location>
        <begin position="248"/>
        <end position="283"/>
    </location>
</feature>
<feature type="region of interest" description="Disordered" evidence="2">
    <location>
        <begin position="363"/>
        <end position="418"/>
    </location>
</feature>
<keyword evidence="1" id="KW-0175">Coiled coil</keyword>